<dbReference type="RefSeq" id="WP_091718978.1">
    <property type="nucleotide sequence ID" value="NZ_FNHS01000013.1"/>
</dbReference>
<dbReference type="InterPro" id="IPR057326">
    <property type="entry name" value="KR_dom"/>
</dbReference>
<sequence length="251" mass="25119">MAGAENRVAIITGGSRGIGRAVSLLLAERGYAVCLSYVSDAAAAQAVVDAITAKGGTALAVKGDVGSEADVIALFQAADGLGRLAALVNNAGVVDVKSDVADMSLARLQRMMNTNVVGSFLCAREAVRRMSTKRGGAGGAIVNLSSVAARLGGPGQFVDYAASKGAIDSMTIGLAREVAGEGIRVNAVAPGIIATDIHASGGEPDRVERLGPGVPMGRAGTAEEVAAPIVWLLSDEASYTTGAILDIGGGR</sequence>
<feature type="domain" description="Ketoreductase" evidence="3">
    <location>
        <begin position="7"/>
        <end position="191"/>
    </location>
</feature>
<dbReference type="PANTHER" id="PTHR48107:SF7">
    <property type="entry name" value="RE15974P"/>
    <property type="match status" value="1"/>
</dbReference>
<keyword evidence="2" id="KW-0560">Oxidoreductase</keyword>
<dbReference type="PROSITE" id="PS00061">
    <property type="entry name" value="ADH_SHORT"/>
    <property type="match status" value="1"/>
</dbReference>
<organism evidence="4 5">
    <name type="scientific">Methylobacterium phyllostachyos</name>
    <dbReference type="NCBI Taxonomy" id="582672"/>
    <lineage>
        <taxon>Bacteria</taxon>
        <taxon>Pseudomonadati</taxon>
        <taxon>Pseudomonadota</taxon>
        <taxon>Alphaproteobacteria</taxon>
        <taxon>Hyphomicrobiales</taxon>
        <taxon>Methylobacteriaceae</taxon>
        <taxon>Methylobacterium</taxon>
    </lineage>
</organism>
<protein>
    <submittedName>
        <fullName evidence="4">NAD(P)-dependent dehydrogenase, short-chain alcohol dehydrogenase family</fullName>
    </submittedName>
</protein>
<evidence type="ECO:0000259" key="3">
    <source>
        <dbReference type="SMART" id="SM00822"/>
    </source>
</evidence>
<dbReference type="AlphaFoldDB" id="A0A1H0FNR5"/>
<dbReference type="Gene3D" id="3.40.50.720">
    <property type="entry name" value="NAD(P)-binding Rossmann-like Domain"/>
    <property type="match status" value="1"/>
</dbReference>
<dbReference type="PRINTS" id="PR00080">
    <property type="entry name" value="SDRFAMILY"/>
</dbReference>
<name>A0A1H0FNR5_9HYPH</name>
<dbReference type="InterPro" id="IPR002347">
    <property type="entry name" value="SDR_fam"/>
</dbReference>
<dbReference type="SUPFAM" id="SSF51735">
    <property type="entry name" value="NAD(P)-binding Rossmann-fold domains"/>
    <property type="match status" value="1"/>
</dbReference>
<dbReference type="Proteomes" id="UP000198704">
    <property type="component" value="Unassembled WGS sequence"/>
</dbReference>
<dbReference type="InterPro" id="IPR020904">
    <property type="entry name" value="Sc_DH/Rdtase_CS"/>
</dbReference>
<reference evidence="5" key="1">
    <citation type="submission" date="2016-10" db="EMBL/GenBank/DDBJ databases">
        <authorList>
            <person name="Varghese N."/>
            <person name="Submissions S."/>
        </authorList>
    </citation>
    <scope>NUCLEOTIDE SEQUENCE [LARGE SCALE GENOMIC DNA]</scope>
    <source>
        <strain evidence="5">BL47</strain>
    </source>
</reference>
<evidence type="ECO:0000313" key="4">
    <source>
        <dbReference type="EMBL" id="SDN96234.1"/>
    </source>
</evidence>
<dbReference type="InterPro" id="IPR036291">
    <property type="entry name" value="NAD(P)-bd_dom_sf"/>
</dbReference>
<keyword evidence="5" id="KW-1185">Reference proteome</keyword>
<evidence type="ECO:0000256" key="1">
    <source>
        <dbReference type="ARBA" id="ARBA00006484"/>
    </source>
</evidence>
<dbReference type="Pfam" id="PF13561">
    <property type="entry name" value="adh_short_C2"/>
    <property type="match status" value="1"/>
</dbReference>
<evidence type="ECO:0000313" key="5">
    <source>
        <dbReference type="Proteomes" id="UP000198704"/>
    </source>
</evidence>
<dbReference type="PRINTS" id="PR00081">
    <property type="entry name" value="GDHRDH"/>
</dbReference>
<proteinExistence type="inferred from homology"/>
<dbReference type="PANTHER" id="PTHR48107">
    <property type="entry name" value="NADPH-DEPENDENT ALDEHYDE REDUCTASE-LIKE PROTEIN, CHLOROPLASTIC-RELATED"/>
    <property type="match status" value="1"/>
</dbReference>
<dbReference type="FunFam" id="3.40.50.720:FF:000173">
    <property type="entry name" value="3-oxoacyl-[acyl-carrier protein] reductase"/>
    <property type="match status" value="1"/>
</dbReference>
<dbReference type="STRING" id="582672.SAMN05216360_11328"/>
<dbReference type="GO" id="GO:0016614">
    <property type="term" value="F:oxidoreductase activity, acting on CH-OH group of donors"/>
    <property type="evidence" value="ECO:0007669"/>
    <property type="project" value="UniProtKB-ARBA"/>
</dbReference>
<dbReference type="EMBL" id="FNHS01000013">
    <property type="protein sequence ID" value="SDN96234.1"/>
    <property type="molecule type" value="Genomic_DNA"/>
</dbReference>
<evidence type="ECO:0000256" key="2">
    <source>
        <dbReference type="ARBA" id="ARBA00023002"/>
    </source>
</evidence>
<accession>A0A1H0FNR5</accession>
<comment type="similarity">
    <text evidence="1">Belongs to the short-chain dehydrogenases/reductases (SDR) family.</text>
</comment>
<dbReference type="SMART" id="SM00822">
    <property type="entry name" value="PKS_KR"/>
    <property type="match status" value="1"/>
</dbReference>
<gene>
    <name evidence="4" type="ORF">SAMN05216360_11328</name>
</gene>
<dbReference type="OrthoDB" id="20590at2"/>